<comment type="caution">
    <text evidence="2">The sequence shown here is derived from an EMBL/GenBank/DDBJ whole genome shotgun (WGS) entry which is preliminary data.</text>
</comment>
<dbReference type="Gene3D" id="3.60.15.10">
    <property type="entry name" value="Ribonuclease Z/Hydroxyacylglutathione hydrolase-like"/>
    <property type="match status" value="1"/>
</dbReference>
<dbReference type="SUPFAM" id="SSF56281">
    <property type="entry name" value="Metallo-hydrolase/oxidoreductase"/>
    <property type="match status" value="1"/>
</dbReference>
<name>A0ABP7FDM1_9ACTN</name>
<organism evidence="2 3">
    <name type="scientific">Salinactinospora qingdaonensis</name>
    <dbReference type="NCBI Taxonomy" id="702744"/>
    <lineage>
        <taxon>Bacteria</taxon>
        <taxon>Bacillati</taxon>
        <taxon>Actinomycetota</taxon>
        <taxon>Actinomycetes</taxon>
        <taxon>Streptosporangiales</taxon>
        <taxon>Nocardiopsidaceae</taxon>
        <taxon>Salinactinospora</taxon>
    </lineage>
</organism>
<dbReference type="InterPro" id="IPR001279">
    <property type="entry name" value="Metallo-B-lactamas"/>
</dbReference>
<evidence type="ECO:0000313" key="3">
    <source>
        <dbReference type="Proteomes" id="UP001500908"/>
    </source>
</evidence>
<dbReference type="RefSeq" id="WP_344969141.1">
    <property type="nucleotide sequence ID" value="NZ_BAABDD010000006.1"/>
</dbReference>
<evidence type="ECO:0000259" key="1">
    <source>
        <dbReference type="SMART" id="SM00849"/>
    </source>
</evidence>
<dbReference type="EMBL" id="BAABDD010000006">
    <property type="protein sequence ID" value="GAA3737080.1"/>
    <property type="molecule type" value="Genomic_DNA"/>
</dbReference>
<dbReference type="Pfam" id="PF00753">
    <property type="entry name" value="Lactamase_B"/>
    <property type="match status" value="1"/>
</dbReference>
<dbReference type="PANTHER" id="PTHR42951:SF17">
    <property type="entry name" value="METALLO-BETA-LACTAMASE DOMAIN-CONTAINING PROTEIN"/>
    <property type="match status" value="1"/>
</dbReference>
<reference evidence="3" key="1">
    <citation type="journal article" date="2019" name="Int. J. Syst. Evol. Microbiol.">
        <title>The Global Catalogue of Microorganisms (GCM) 10K type strain sequencing project: providing services to taxonomists for standard genome sequencing and annotation.</title>
        <authorList>
            <consortium name="The Broad Institute Genomics Platform"/>
            <consortium name="The Broad Institute Genome Sequencing Center for Infectious Disease"/>
            <person name="Wu L."/>
            <person name="Ma J."/>
        </authorList>
    </citation>
    <scope>NUCLEOTIDE SEQUENCE [LARGE SCALE GENOMIC DNA]</scope>
    <source>
        <strain evidence="3">JCM 17137</strain>
    </source>
</reference>
<accession>A0ABP7FDM1</accession>
<dbReference type="CDD" id="cd07721">
    <property type="entry name" value="yflN-like_MBL-fold"/>
    <property type="match status" value="1"/>
</dbReference>
<feature type="domain" description="Metallo-beta-lactamase" evidence="1">
    <location>
        <begin position="18"/>
        <end position="212"/>
    </location>
</feature>
<keyword evidence="3" id="KW-1185">Reference proteome</keyword>
<dbReference type="PANTHER" id="PTHR42951">
    <property type="entry name" value="METALLO-BETA-LACTAMASE DOMAIN-CONTAINING"/>
    <property type="match status" value="1"/>
</dbReference>
<dbReference type="InterPro" id="IPR036866">
    <property type="entry name" value="RibonucZ/Hydroxyglut_hydro"/>
</dbReference>
<sequence>MSGNEPTPGATLSVNLMQSTAYAVRGRRTILVDAGPAGQEERLLRRLSGAGISPSDVSLIVLTHCHPDHAGGAAELSRRLDVPVAVHANEVEWATTGTSIFHDVIRPFGYVLRRMLSPTFPAVKPDLVLEEGVDLEEYGVPLRVLHTPGHTTGSVTLLDRLSGDALVGDLLAGSMIRRDRPDWPFFAEDTAQIRRSVQTVLASGPSRLLFGHGMPASARSVRRRFGSHSAS</sequence>
<dbReference type="SMART" id="SM00849">
    <property type="entry name" value="Lactamase_B"/>
    <property type="match status" value="1"/>
</dbReference>
<protein>
    <submittedName>
        <fullName evidence="2">MBL fold metallo-hydrolase</fullName>
    </submittedName>
</protein>
<gene>
    <name evidence="2" type="ORF">GCM10022402_16380</name>
</gene>
<proteinExistence type="predicted"/>
<dbReference type="Proteomes" id="UP001500908">
    <property type="component" value="Unassembled WGS sequence"/>
</dbReference>
<evidence type="ECO:0000313" key="2">
    <source>
        <dbReference type="EMBL" id="GAA3737080.1"/>
    </source>
</evidence>
<dbReference type="InterPro" id="IPR050855">
    <property type="entry name" value="NDM-1-like"/>
</dbReference>